<accession>A0A495QQD8</accession>
<reference evidence="2 3" key="1">
    <citation type="submission" date="2018-10" db="EMBL/GenBank/DDBJ databases">
        <title>Genomic Encyclopedia of Archaeal and Bacterial Type Strains, Phase II (KMG-II): from individual species to whole genera.</title>
        <authorList>
            <person name="Goeker M."/>
        </authorList>
    </citation>
    <scope>NUCLEOTIDE SEQUENCE [LARGE SCALE GENOMIC DNA]</scope>
    <source>
        <strain evidence="2 3">DSM 11927</strain>
    </source>
</reference>
<evidence type="ECO:0000313" key="3">
    <source>
        <dbReference type="Proteomes" id="UP000268233"/>
    </source>
</evidence>
<feature type="compositionally biased region" description="Basic and acidic residues" evidence="1">
    <location>
        <begin position="49"/>
        <end position="72"/>
    </location>
</feature>
<name>A0A495QQD8_9EURY</name>
<proteinExistence type="predicted"/>
<organism evidence="2 3">
    <name type="scientific">Haloarcula quadrata</name>
    <dbReference type="NCBI Taxonomy" id="182779"/>
    <lineage>
        <taxon>Archaea</taxon>
        <taxon>Methanobacteriati</taxon>
        <taxon>Methanobacteriota</taxon>
        <taxon>Stenosarchaea group</taxon>
        <taxon>Halobacteria</taxon>
        <taxon>Halobacteriales</taxon>
        <taxon>Haloarculaceae</taxon>
        <taxon>Haloarcula</taxon>
    </lineage>
</organism>
<sequence length="233" mass="25731">MSVRGDAIVTVPRAKRRWGMGAASTTSQRHCGGGEATGAARTTTTSTATERRVRSDGGREGGDDNEERDLKPPQRGTATRGGQREREGKGERWRVGGENRMSWFCIRYTPFARASAVVISGWTGPKRQVVSRSSPAGHWVGESPCGNYKQITETERIAPVCRPAKDRSTRFMNSTRRKYPTGAVYMTPKRTQGGPISGEADTRFSCSPRTPLSAPGTRCDRRATNYPEIRNYW</sequence>
<feature type="compositionally biased region" description="Low complexity" evidence="1">
    <location>
        <begin position="37"/>
        <end position="48"/>
    </location>
</feature>
<keyword evidence="3" id="KW-1185">Reference proteome</keyword>
<evidence type="ECO:0000256" key="1">
    <source>
        <dbReference type="SAM" id="MobiDB-lite"/>
    </source>
</evidence>
<feature type="region of interest" description="Disordered" evidence="1">
    <location>
        <begin position="17"/>
        <end position="93"/>
    </location>
</feature>
<evidence type="ECO:0000313" key="2">
    <source>
        <dbReference type="EMBL" id="RKS75171.1"/>
    </source>
</evidence>
<feature type="region of interest" description="Disordered" evidence="1">
    <location>
        <begin position="185"/>
        <end position="219"/>
    </location>
</feature>
<comment type="caution">
    <text evidence="2">The sequence shown here is derived from an EMBL/GenBank/DDBJ whole genome shotgun (WGS) entry which is preliminary data.</text>
</comment>
<protein>
    <submittedName>
        <fullName evidence="2">Uncharacterized protein</fullName>
    </submittedName>
</protein>
<dbReference type="Proteomes" id="UP000268233">
    <property type="component" value="Unassembled WGS sequence"/>
</dbReference>
<feature type="compositionally biased region" description="Basic and acidic residues" evidence="1">
    <location>
        <begin position="82"/>
        <end position="93"/>
    </location>
</feature>
<dbReference type="EMBL" id="RBWW01000004">
    <property type="protein sequence ID" value="RKS75171.1"/>
    <property type="molecule type" value="Genomic_DNA"/>
</dbReference>
<dbReference type="AlphaFoldDB" id="A0A495QQD8"/>
<gene>
    <name evidence="2" type="ORF">BDK61_4715</name>
</gene>